<protein>
    <submittedName>
        <fullName evidence="1">Uncharacterized protein</fullName>
    </submittedName>
</protein>
<name>A0AAU7C7X6_9BACT</name>
<sequence length="74" mass="8252">MTDIPNIPANWMTDGRMYPPQMDSLRKSDRNDVKRFVSKGHSILIGDNGAIQIKLHSGVVIFAKSGANGREIER</sequence>
<evidence type="ECO:0000313" key="1">
    <source>
        <dbReference type="EMBL" id="XBH01240.1"/>
    </source>
</evidence>
<dbReference type="RefSeq" id="WP_406693933.1">
    <property type="nucleotide sequence ID" value="NZ_CP155447.1"/>
</dbReference>
<dbReference type="EMBL" id="CP155447">
    <property type="protein sequence ID" value="XBH01240.1"/>
    <property type="molecule type" value="Genomic_DNA"/>
</dbReference>
<accession>A0AAU7C7X6</accession>
<reference evidence="1" key="1">
    <citation type="submission" date="2024-05" db="EMBL/GenBank/DDBJ databases">
        <title>Planctomycetes of the genus Singulisphaera possess chitinolytic capabilities.</title>
        <authorList>
            <person name="Ivanova A."/>
        </authorList>
    </citation>
    <scope>NUCLEOTIDE SEQUENCE</scope>
    <source>
        <strain evidence="1">Ch08T</strain>
    </source>
</reference>
<organism evidence="1">
    <name type="scientific">Singulisphaera sp. Ch08</name>
    <dbReference type="NCBI Taxonomy" id="3120278"/>
    <lineage>
        <taxon>Bacteria</taxon>
        <taxon>Pseudomonadati</taxon>
        <taxon>Planctomycetota</taxon>
        <taxon>Planctomycetia</taxon>
        <taxon>Isosphaerales</taxon>
        <taxon>Isosphaeraceae</taxon>
        <taxon>Singulisphaera</taxon>
    </lineage>
</organism>
<proteinExistence type="predicted"/>
<dbReference type="AlphaFoldDB" id="A0AAU7C7X6"/>
<gene>
    <name evidence="1" type="ORF">V5E97_23115</name>
</gene>